<dbReference type="EMBL" id="CP009933">
    <property type="protein sequence ID" value="AKA69033.1"/>
    <property type="molecule type" value="Genomic_DNA"/>
</dbReference>
<reference evidence="4 5" key="1">
    <citation type="journal article" date="2015" name="J. Biotechnol.">
        <title>Complete genome sequence of a malodorant-producing acetogen, Clostridium scatologenes ATCC 25775(T).</title>
        <authorList>
            <person name="Zhu Z."/>
            <person name="Guo T."/>
            <person name="Zheng H."/>
            <person name="Song T."/>
            <person name="Ouyang P."/>
            <person name="Xie J."/>
        </authorList>
    </citation>
    <scope>NUCLEOTIDE SEQUENCE [LARGE SCALE GENOMIC DNA]</scope>
    <source>
        <strain evidence="4 5">ATCC 25775</strain>
    </source>
</reference>
<feature type="DNA-binding region" description="H-T-H motif" evidence="2">
    <location>
        <begin position="24"/>
        <end position="43"/>
    </location>
</feature>
<dbReference type="PROSITE" id="PS50977">
    <property type="entry name" value="HTH_TETR_2"/>
    <property type="match status" value="1"/>
</dbReference>
<evidence type="ECO:0000259" key="3">
    <source>
        <dbReference type="PROSITE" id="PS50977"/>
    </source>
</evidence>
<feature type="domain" description="HTH tetR-type" evidence="3">
    <location>
        <begin position="1"/>
        <end position="61"/>
    </location>
</feature>
<sequence length="203" mass="22981">MDKKELILNAMMDLLAEEKGAACSVSDIAKKAGIGKGSIYYYFKSKEEIFDALVERVYNEIIDKCKVVIDTSKVNAIEKLSLLIQSYRSSMILYSIDEYLHQQNNAAIHQKSLAKILSSLSPIITDIIKQGIDERLFQCDRPEETAEIILSIYCFLFDPGIFSWTQEQVYNKTKALADLLERGLMAPEGSMQFLCSSVTNFHL</sequence>
<evidence type="ECO:0000256" key="1">
    <source>
        <dbReference type="ARBA" id="ARBA00023125"/>
    </source>
</evidence>
<dbReference type="PANTHER" id="PTHR43479">
    <property type="entry name" value="ACREF/ENVCD OPERON REPRESSOR-RELATED"/>
    <property type="match status" value="1"/>
</dbReference>
<dbReference type="Pfam" id="PF21303">
    <property type="entry name" value="TetR_C_39"/>
    <property type="match status" value="1"/>
</dbReference>
<dbReference type="InterPro" id="IPR050624">
    <property type="entry name" value="HTH-type_Tx_Regulator"/>
</dbReference>
<dbReference type="SUPFAM" id="SSF48498">
    <property type="entry name" value="Tetracyclin repressor-like, C-terminal domain"/>
    <property type="match status" value="1"/>
</dbReference>
<evidence type="ECO:0000313" key="4">
    <source>
        <dbReference type="EMBL" id="AKA69033.1"/>
    </source>
</evidence>
<dbReference type="Pfam" id="PF00440">
    <property type="entry name" value="TetR_N"/>
    <property type="match status" value="1"/>
</dbReference>
<dbReference type="AlphaFoldDB" id="A0A0E3K0I2"/>
<dbReference type="SUPFAM" id="SSF46689">
    <property type="entry name" value="Homeodomain-like"/>
    <property type="match status" value="1"/>
</dbReference>
<dbReference type="RefSeq" id="WP_029161783.1">
    <property type="nucleotide sequence ID" value="NZ_CP009933.1"/>
</dbReference>
<dbReference type="InterPro" id="IPR001647">
    <property type="entry name" value="HTH_TetR"/>
</dbReference>
<evidence type="ECO:0000313" key="5">
    <source>
        <dbReference type="Proteomes" id="UP000033115"/>
    </source>
</evidence>
<dbReference type="Proteomes" id="UP000033115">
    <property type="component" value="Chromosome"/>
</dbReference>
<dbReference type="HOGENOM" id="CLU_069356_29_2_9"/>
<gene>
    <name evidence="4" type="ORF">CSCA_1908</name>
</gene>
<dbReference type="KEGG" id="csq:CSCA_1908"/>
<dbReference type="GO" id="GO:0003677">
    <property type="term" value="F:DNA binding"/>
    <property type="evidence" value="ECO:0007669"/>
    <property type="project" value="UniProtKB-UniRule"/>
</dbReference>
<dbReference type="InterPro" id="IPR036271">
    <property type="entry name" value="Tet_transcr_reg_TetR-rel_C_sf"/>
</dbReference>
<accession>A0A0E3K0I2</accession>
<keyword evidence="5" id="KW-1185">Reference proteome</keyword>
<dbReference type="InterPro" id="IPR049149">
    <property type="entry name" value="TetR/AcrR_C"/>
</dbReference>
<dbReference type="PANTHER" id="PTHR43479:SF11">
    <property type="entry name" value="ACREF_ENVCD OPERON REPRESSOR-RELATED"/>
    <property type="match status" value="1"/>
</dbReference>
<proteinExistence type="predicted"/>
<dbReference type="Gene3D" id="1.10.357.10">
    <property type="entry name" value="Tetracycline Repressor, domain 2"/>
    <property type="match status" value="1"/>
</dbReference>
<evidence type="ECO:0000256" key="2">
    <source>
        <dbReference type="PROSITE-ProRule" id="PRU00335"/>
    </source>
</evidence>
<dbReference type="InterPro" id="IPR009057">
    <property type="entry name" value="Homeodomain-like_sf"/>
</dbReference>
<name>A0A0E3K0I2_CLOSL</name>
<protein>
    <recommendedName>
        <fullName evidence="3">HTH tetR-type domain-containing protein</fullName>
    </recommendedName>
</protein>
<dbReference type="PRINTS" id="PR00455">
    <property type="entry name" value="HTHTETR"/>
</dbReference>
<dbReference type="STRING" id="1548.CSCA_1908"/>
<keyword evidence="1 2" id="KW-0238">DNA-binding</keyword>
<organism evidence="4 5">
    <name type="scientific">Clostridium scatologenes</name>
    <dbReference type="NCBI Taxonomy" id="1548"/>
    <lineage>
        <taxon>Bacteria</taxon>
        <taxon>Bacillati</taxon>
        <taxon>Bacillota</taxon>
        <taxon>Clostridia</taxon>
        <taxon>Eubacteriales</taxon>
        <taxon>Clostridiaceae</taxon>
        <taxon>Clostridium</taxon>
    </lineage>
</organism>